<dbReference type="EMBL" id="BAABCW010000001">
    <property type="protein sequence ID" value="GAA4107984.1"/>
    <property type="molecule type" value="Genomic_DNA"/>
</dbReference>
<comment type="caution">
    <text evidence="2">The sequence shown here is derived from an EMBL/GenBank/DDBJ whole genome shotgun (WGS) entry which is preliminary data.</text>
</comment>
<dbReference type="Pfam" id="PF20243">
    <property type="entry name" value="MbnP"/>
    <property type="match status" value="1"/>
</dbReference>
<dbReference type="RefSeq" id="WP_344924207.1">
    <property type="nucleotide sequence ID" value="NZ_BAABCW010000001.1"/>
</dbReference>
<evidence type="ECO:0000313" key="3">
    <source>
        <dbReference type="Proteomes" id="UP001500459"/>
    </source>
</evidence>
<accession>A0ABP7X961</accession>
<sequence>MKLFPTFSNFIKKVSFIHVILVTILLLSCSAFAQKTISLVPLFNQKALKLDLYYLMDNKIDSIQFRTIKFYMSNITLLQDSAEVHTLEKQHVLVDLANNKSQIIDIDIENEISYNKIQFDLGIDPITSESGVFGGDLDPTNGMYWTWQSGYINFKIEGNSTTCPTQNHEFQFHIGGYQEPYNTSRIITLPLQQKENIVIQLELSTLFSQINFSETSSIMSPNQKAMKMADKLTTIFRTTL</sequence>
<dbReference type="Proteomes" id="UP001500459">
    <property type="component" value="Unassembled WGS sequence"/>
</dbReference>
<reference evidence="3" key="1">
    <citation type="journal article" date="2019" name="Int. J. Syst. Evol. Microbiol.">
        <title>The Global Catalogue of Microorganisms (GCM) 10K type strain sequencing project: providing services to taxonomists for standard genome sequencing and annotation.</title>
        <authorList>
            <consortium name="The Broad Institute Genomics Platform"/>
            <consortium name="The Broad Institute Genome Sequencing Center for Infectious Disease"/>
            <person name="Wu L."/>
            <person name="Ma J."/>
        </authorList>
    </citation>
    <scope>NUCLEOTIDE SEQUENCE [LARGE SCALE GENOMIC DNA]</scope>
    <source>
        <strain evidence="3">JCM 17106</strain>
    </source>
</reference>
<protein>
    <recommendedName>
        <fullName evidence="1">Copper-binding protein MbnP-like domain-containing protein</fullName>
    </recommendedName>
</protein>
<proteinExistence type="predicted"/>
<keyword evidence="3" id="KW-1185">Reference proteome</keyword>
<dbReference type="PROSITE" id="PS51257">
    <property type="entry name" value="PROKAR_LIPOPROTEIN"/>
    <property type="match status" value="1"/>
</dbReference>
<feature type="domain" description="Copper-binding protein MbnP-like" evidence="1">
    <location>
        <begin position="36"/>
        <end position="220"/>
    </location>
</feature>
<dbReference type="InterPro" id="IPR046863">
    <property type="entry name" value="MbnP-like_dom"/>
</dbReference>
<evidence type="ECO:0000259" key="1">
    <source>
        <dbReference type="Pfam" id="PF20243"/>
    </source>
</evidence>
<organism evidence="2 3">
    <name type="scientific">Aquimarina addita</name>
    <dbReference type="NCBI Taxonomy" id="870485"/>
    <lineage>
        <taxon>Bacteria</taxon>
        <taxon>Pseudomonadati</taxon>
        <taxon>Bacteroidota</taxon>
        <taxon>Flavobacteriia</taxon>
        <taxon>Flavobacteriales</taxon>
        <taxon>Flavobacteriaceae</taxon>
        <taxon>Aquimarina</taxon>
    </lineage>
</organism>
<name>A0ABP7X961_9FLAO</name>
<gene>
    <name evidence="2" type="ORF">GCM10022393_03640</name>
</gene>
<evidence type="ECO:0000313" key="2">
    <source>
        <dbReference type="EMBL" id="GAA4107984.1"/>
    </source>
</evidence>